<feature type="transmembrane region" description="Helical" evidence="1">
    <location>
        <begin position="86"/>
        <end position="107"/>
    </location>
</feature>
<dbReference type="InterPro" id="IPR043717">
    <property type="entry name" value="DUF5658"/>
</dbReference>
<evidence type="ECO:0000313" key="3">
    <source>
        <dbReference type="EMBL" id="MFD1928447.1"/>
    </source>
</evidence>
<dbReference type="EMBL" id="JBHUGI010000027">
    <property type="protein sequence ID" value="MFD1928447.1"/>
    <property type="molecule type" value="Genomic_DNA"/>
</dbReference>
<feature type="domain" description="DUF5658" evidence="2">
    <location>
        <begin position="19"/>
        <end position="106"/>
    </location>
</feature>
<sequence>MWSLTNQLPIKGSLVKPCLLLVLLAVLDSIFTDIGLRNNIIDEANPIMYYFYNQSLIAFYSIKIALPLLMLYILTQIKPKPYLRILIISTLFLYSIVIATHIFWITISVTN</sequence>
<keyword evidence="4" id="KW-1185">Reference proteome</keyword>
<keyword evidence="1" id="KW-0472">Membrane</keyword>
<evidence type="ECO:0000259" key="2">
    <source>
        <dbReference type="Pfam" id="PF18902"/>
    </source>
</evidence>
<name>A0ABW4SG15_9BACL</name>
<evidence type="ECO:0000313" key="4">
    <source>
        <dbReference type="Proteomes" id="UP001597218"/>
    </source>
</evidence>
<evidence type="ECO:0000256" key="1">
    <source>
        <dbReference type="SAM" id="Phobius"/>
    </source>
</evidence>
<feature type="transmembrane region" description="Helical" evidence="1">
    <location>
        <begin position="56"/>
        <end position="74"/>
    </location>
</feature>
<dbReference type="Proteomes" id="UP001597218">
    <property type="component" value="Unassembled WGS sequence"/>
</dbReference>
<gene>
    <name evidence="3" type="ORF">ACFSFY_10330</name>
</gene>
<reference evidence="4" key="1">
    <citation type="journal article" date="2019" name="Int. J. Syst. Evol. Microbiol.">
        <title>The Global Catalogue of Microorganisms (GCM) 10K type strain sequencing project: providing services to taxonomists for standard genome sequencing and annotation.</title>
        <authorList>
            <consortium name="The Broad Institute Genomics Platform"/>
            <consortium name="The Broad Institute Genome Sequencing Center for Infectious Disease"/>
            <person name="Wu L."/>
            <person name="Ma J."/>
        </authorList>
    </citation>
    <scope>NUCLEOTIDE SEQUENCE [LARGE SCALE GENOMIC DNA]</scope>
    <source>
        <strain evidence="4">CGMCC 4.7177</strain>
    </source>
</reference>
<proteinExistence type="predicted"/>
<keyword evidence="1" id="KW-0812">Transmembrane</keyword>
<comment type="caution">
    <text evidence="3">The sequence shown here is derived from an EMBL/GenBank/DDBJ whole genome shotgun (WGS) entry which is preliminary data.</text>
</comment>
<dbReference type="Pfam" id="PF18902">
    <property type="entry name" value="DUF5658"/>
    <property type="match status" value="1"/>
</dbReference>
<organism evidence="3 4">
    <name type="scientific">Sporosarcina siberiensis</name>
    <dbReference type="NCBI Taxonomy" id="1365606"/>
    <lineage>
        <taxon>Bacteria</taxon>
        <taxon>Bacillati</taxon>
        <taxon>Bacillota</taxon>
        <taxon>Bacilli</taxon>
        <taxon>Bacillales</taxon>
        <taxon>Caryophanaceae</taxon>
        <taxon>Sporosarcina</taxon>
    </lineage>
</organism>
<keyword evidence="1" id="KW-1133">Transmembrane helix</keyword>
<accession>A0ABW4SG15</accession>
<dbReference type="RefSeq" id="WP_381537812.1">
    <property type="nucleotide sequence ID" value="NZ_JBHUGI010000027.1"/>
</dbReference>
<protein>
    <submittedName>
        <fullName evidence="3">DUF5658 family protein</fullName>
    </submittedName>
</protein>